<accession>A0A1G8FPN5</accession>
<reference evidence="7" key="1">
    <citation type="submission" date="2016-10" db="EMBL/GenBank/DDBJ databases">
        <authorList>
            <person name="Varghese N."/>
            <person name="Submissions S."/>
        </authorList>
    </citation>
    <scope>NUCLEOTIDE SEQUENCE [LARGE SCALE GENOMIC DNA]</scope>
    <source>
        <strain evidence="7">930I</strain>
    </source>
</reference>
<feature type="transmembrane region" description="Helical" evidence="5">
    <location>
        <begin position="167"/>
        <end position="186"/>
    </location>
</feature>
<protein>
    <submittedName>
        <fullName evidence="6">Bile acid:Na+ symporter, BASS family</fullName>
    </submittedName>
</protein>
<dbReference type="PANTHER" id="PTHR10361">
    <property type="entry name" value="SODIUM-BILE ACID COTRANSPORTER"/>
    <property type="match status" value="1"/>
</dbReference>
<dbReference type="OrthoDB" id="9806785at2"/>
<dbReference type="EMBL" id="FNCV01000015">
    <property type="protein sequence ID" value="SDH84143.1"/>
    <property type="molecule type" value="Genomic_DNA"/>
</dbReference>
<feature type="transmembrane region" description="Helical" evidence="5">
    <location>
        <begin position="93"/>
        <end position="115"/>
    </location>
</feature>
<feature type="transmembrane region" description="Helical" evidence="5">
    <location>
        <begin position="255"/>
        <end position="276"/>
    </location>
</feature>
<keyword evidence="7" id="KW-1185">Reference proteome</keyword>
<organism evidence="6 7">
    <name type="scientific">Roseospirillum parvum</name>
    <dbReference type="NCBI Taxonomy" id="83401"/>
    <lineage>
        <taxon>Bacteria</taxon>
        <taxon>Pseudomonadati</taxon>
        <taxon>Pseudomonadota</taxon>
        <taxon>Alphaproteobacteria</taxon>
        <taxon>Rhodospirillales</taxon>
        <taxon>Rhodospirillaceae</taxon>
        <taxon>Roseospirillum</taxon>
    </lineage>
</organism>
<feature type="transmembrane region" description="Helical" evidence="5">
    <location>
        <begin position="135"/>
        <end position="155"/>
    </location>
</feature>
<feature type="transmembrane region" description="Helical" evidence="5">
    <location>
        <begin position="198"/>
        <end position="220"/>
    </location>
</feature>
<dbReference type="PANTHER" id="PTHR10361:SF24">
    <property type="entry name" value="P3 PROTEIN"/>
    <property type="match status" value="1"/>
</dbReference>
<evidence type="ECO:0000256" key="1">
    <source>
        <dbReference type="ARBA" id="ARBA00004141"/>
    </source>
</evidence>
<dbReference type="STRING" id="83401.SAMN05421742_11531"/>
<dbReference type="Gene3D" id="1.20.1530.20">
    <property type="match status" value="1"/>
</dbReference>
<dbReference type="InterPro" id="IPR004710">
    <property type="entry name" value="Bilac:Na_transpt"/>
</dbReference>
<evidence type="ECO:0000256" key="3">
    <source>
        <dbReference type="ARBA" id="ARBA00022989"/>
    </source>
</evidence>
<gene>
    <name evidence="6" type="ORF">SAMN05421742_11531</name>
</gene>
<evidence type="ECO:0000256" key="5">
    <source>
        <dbReference type="SAM" id="Phobius"/>
    </source>
</evidence>
<feature type="transmembrane region" description="Helical" evidence="5">
    <location>
        <begin position="6"/>
        <end position="24"/>
    </location>
</feature>
<sequence>MAEALLPVGLAFIMFSIGLGLTVGDFGRVFRNPRGLGLGLANQLILLPLVGAALVLAFPGRPEFALGIMVLAACPGGITSNLLTLLAGGNTALSVSMTAISSLAGIVTIPLVLGLSQELLLGGEAAAIQLPMGRIIGSVVVVTALPILLGMGLNHRWGELARRLRPLTRHLSTGIFALIVVGAFWSQRHTMVAHFAEIGPYVGALNIGTMALGLISARLLSLGRADGVAISMECGLQNAALAIFIAISVLGTPAVMVPAIIYALLMNLSAAALIAWSRAKGLRPASQ</sequence>
<keyword evidence="3 5" id="KW-1133">Transmembrane helix</keyword>
<feature type="transmembrane region" description="Helical" evidence="5">
    <location>
        <begin position="227"/>
        <end position="249"/>
    </location>
</feature>
<dbReference type="AlphaFoldDB" id="A0A1G8FPN5"/>
<dbReference type="Pfam" id="PF01758">
    <property type="entry name" value="SBF"/>
    <property type="match status" value="1"/>
</dbReference>
<evidence type="ECO:0000256" key="4">
    <source>
        <dbReference type="ARBA" id="ARBA00023136"/>
    </source>
</evidence>
<dbReference type="GO" id="GO:0016020">
    <property type="term" value="C:membrane"/>
    <property type="evidence" value="ECO:0007669"/>
    <property type="project" value="UniProtKB-SubCell"/>
</dbReference>
<evidence type="ECO:0000313" key="6">
    <source>
        <dbReference type="EMBL" id="SDH84143.1"/>
    </source>
</evidence>
<evidence type="ECO:0000313" key="7">
    <source>
        <dbReference type="Proteomes" id="UP000217076"/>
    </source>
</evidence>
<dbReference type="InterPro" id="IPR038770">
    <property type="entry name" value="Na+/solute_symporter_sf"/>
</dbReference>
<feature type="transmembrane region" description="Helical" evidence="5">
    <location>
        <begin position="64"/>
        <end position="86"/>
    </location>
</feature>
<dbReference type="Proteomes" id="UP000217076">
    <property type="component" value="Unassembled WGS sequence"/>
</dbReference>
<keyword evidence="2 5" id="KW-0812">Transmembrane</keyword>
<name>A0A1G8FPN5_9PROT</name>
<evidence type="ECO:0000256" key="2">
    <source>
        <dbReference type="ARBA" id="ARBA00022692"/>
    </source>
</evidence>
<proteinExistence type="predicted"/>
<comment type="subcellular location">
    <subcellularLocation>
        <location evidence="1">Membrane</location>
        <topology evidence="1">Multi-pass membrane protein</topology>
    </subcellularLocation>
</comment>
<dbReference type="InterPro" id="IPR002657">
    <property type="entry name" value="BilAc:Na_symport/Acr3"/>
</dbReference>
<feature type="transmembrane region" description="Helical" evidence="5">
    <location>
        <begin position="36"/>
        <end position="58"/>
    </location>
</feature>
<keyword evidence="4 5" id="KW-0472">Membrane</keyword>